<comment type="caution">
    <text evidence="3">The sequence shown here is derived from an EMBL/GenBank/DDBJ whole genome shotgun (WGS) entry which is preliminary data.</text>
</comment>
<keyword evidence="1" id="KW-1133">Transmembrane helix</keyword>
<sequence length="353" mass="40398">MTENTDIISERPLVTFALFAYNQEKYIREAIEGAFSQSYEPLEIILSDDVSSDRTFEIMQEMAAEYQGRHRVMVRRTHTNLRPYSHVLDVAQRMNGQLMILAAGDDISKPERVQEIVDTWIRTNCWAVHSRYDTIDEAGNVLALGQRSQSLLSPECDLRTYFFSKDGPIEVVHGATSAYDIQLFQQAPANSAGILSEDGVFTIILNALRGSVSFVESSLVRYRVHTGAISNTGLEYKSINDTRKAIKKEGIYAKNIVDRAELLLHFAEVRNDDIRKLNTAKLKDEIIFYRSKFEWNTLTYTERVTSILLAWKRNRIGFLISGVFGEQCGAIYLFVRQTMGRFFRKKGAHHERT</sequence>
<evidence type="ECO:0000313" key="3">
    <source>
        <dbReference type="EMBL" id="MFC3637674.1"/>
    </source>
</evidence>
<keyword evidence="3" id="KW-0808">Transferase</keyword>
<feature type="domain" description="Glycosyltransferase 2-like" evidence="2">
    <location>
        <begin position="20"/>
        <end position="184"/>
    </location>
</feature>
<gene>
    <name evidence="3" type="ORF">ACFONL_09835</name>
</gene>
<reference evidence="4" key="1">
    <citation type="journal article" date="2019" name="Int. J. Syst. Evol. Microbiol.">
        <title>The Global Catalogue of Microorganisms (GCM) 10K type strain sequencing project: providing services to taxonomists for standard genome sequencing and annotation.</title>
        <authorList>
            <consortium name="The Broad Institute Genomics Platform"/>
            <consortium name="The Broad Institute Genome Sequencing Center for Infectious Disease"/>
            <person name="Wu L."/>
            <person name="Ma J."/>
        </authorList>
    </citation>
    <scope>NUCLEOTIDE SEQUENCE [LARGE SCALE GENOMIC DNA]</scope>
    <source>
        <strain evidence="4">KCTC 42282</strain>
    </source>
</reference>
<dbReference type="Pfam" id="PF00535">
    <property type="entry name" value="Glycos_transf_2"/>
    <property type="match status" value="1"/>
</dbReference>
<dbReference type="Proteomes" id="UP001595704">
    <property type="component" value="Unassembled WGS sequence"/>
</dbReference>
<dbReference type="EC" id="2.4.-.-" evidence="3"/>
<keyword evidence="3" id="KW-0328">Glycosyltransferase</keyword>
<dbReference type="GO" id="GO:0016757">
    <property type="term" value="F:glycosyltransferase activity"/>
    <property type="evidence" value="ECO:0007669"/>
    <property type="project" value="UniProtKB-KW"/>
</dbReference>
<evidence type="ECO:0000256" key="1">
    <source>
        <dbReference type="SAM" id="Phobius"/>
    </source>
</evidence>
<keyword evidence="4" id="KW-1185">Reference proteome</keyword>
<dbReference type="Gene3D" id="3.90.550.10">
    <property type="entry name" value="Spore Coat Polysaccharide Biosynthesis Protein SpsA, Chain A"/>
    <property type="match status" value="1"/>
</dbReference>
<dbReference type="EMBL" id="JBHRYC010000041">
    <property type="protein sequence ID" value="MFC3637674.1"/>
    <property type="molecule type" value="Genomic_DNA"/>
</dbReference>
<dbReference type="InterPro" id="IPR029044">
    <property type="entry name" value="Nucleotide-diphossugar_trans"/>
</dbReference>
<dbReference type="PANTHER" id="PTHR22916:SF3">
    <property type="entry name" value="UDP-GLCNAC:BETAGAL BETA-1,3-N-ACETYLGLUCOSAMINYLTRANSFERASE-LIKE PROTEIN 1"/>
    <property type="match status" value="1"/>
</dbReference>
<organism evidence="3 4">
    <name type="scientific">Camelimonas fluminis</name>
    <dbReference type="NCBI Taxonomy" id="1576911"/>
    <lineage>
        <taxon>Bacteria</taxon>
        <taxon>Pseudomonadati</taxon>
        <taxon>Pseudomonadota</taxon>
        <taxon>Alphaproteobacteria</taxon>
        <taxon>Hyphomicrobiales</taxon>
        <taxon>Chelatococcaceae</taxon>
        <taxon>Camelimonas</taxon>
    </lineage>
</organism>
<keyword evidence="1" id="KW-0812">Transmembrane</keyword>
<dbReference type="PANTHER" id="PTHR22916">
    <property type="entry name" value="GLYCOSYLTRANSFERASE"/>
    <property type="match status" value="1"/>
</dbReference>
<feature type="transmembrane region" description="Helical" evidence="1">
    <location>
        <begin position="316"/>
        <end position="335"/>
    </location>
</feature>
<dbReference type="SUPFAM" id="SSF53448">
    <property type="entry name" value="Nucleotide-diphospho-sugar transferases"/>
    <property type="match status" value="1"/>
</dbReference>
<proteinExistence type="predicted"/>
<accession>A0ABV7UH22</accession>
<dbReference type="InterPro" id="IPR001173">
    <property type="entry name" value="Glyco_trans_2-like"/>
</dbReference>
<name>A0ABV7UH22_9HYPH</name>
<keyword evidence="1" id="KW-0472">Membrane</keyword>
<evidence type="ECO:0000259" key="2">
    <source>
        <dbReference type="Pfam" id="PF00535"/>
    </source>
</evidence>
<dbReference type="RefSeq" id="WP_191321124.1">
    <property type="nucleotide sequence ID" value="NZ_BNCG01000044.1"/>
</dbReference>
<protein>
    <submittedName>
        <fullName evidence="3">Glycosyltransferase</fullName>
        <ecNumber evidence="3">2.4.-.-</ecNumber>
    </submittedName>
</protein>
<evidence type="ECO:0000313" key="4">
    <source>
        <dbReference type="Proteomes" id="UP001595704"/>
    </source>
</evidence>